<dbReference type="RefSeq" id="WP_280320367.1">
    <property type="nucleotide sequence ID" value="NZ_CP118605.1"/>
</dbReference>
<organism evidence="1 2">
    <name type="scientific">Microbulbifer bruguierae</name>
    <dbReference type="NCBI Taxonomy" id="3029061"/>
    <lineage>
        <taxon>Bacteria</taxon>
        <taxon>Pseudomonadati</taxon>
        <taxon>Pseudomonadota</taxon>
        <taxon>Gammaproteobacteria</taxon>
        <taxon>Cellvibrionales</taxon>
        <taxon>Microbulbiferaceae</taxon>
        <taxon>Microbulbifer</taxon>
    </lineage>
</organism>
<dbReference type="Proteomes" id="UP001236500">
    <property type="component" value="Chromosome"/>
</dbReference>
<evidence type="ECO:0000313" key="2">
    <source>
        <dbReference type="Proteomes" id="UP001236500"/>
    </source>
</evidence>
<gene>
    <name evidence="1" type="ORF">PVT68_17515</name>
</gene>
<protein>
    <submittedName>
        <fullName evidence="1">Uncharacterized protein</fullName>
    </submittedName>
</protein>
<reference evidence="1 2" key="1">
    <citation type="submission" date="2023-02" db="EMBL/GenBank/DDBJ databases">
        <title>Description and genomic characterization of Microbulbifer bruguierae sp. nov., isolated from the sediment of mangrove plant Bruguiera sexangula.</title>
        <authorList>
            <person name="Long M."/>
        </authorList>
    </citation>
    <scope>NUCLEOTIDE SEQUENCE [LARGE SCALE GENOMIC DNA]</scope>
    <source>
        <strain evidence="1 2">H12</strain>
    </source>
</reference>
<proteinExistence type="predicted"/>
<accession>A0ABY8NFN3</accession>
<sequence length="152" mass="16796">MNSKHWQNDYRRAINTIRSPALLDEKVLAGIGKIQPVRAESAKGHRTLSKVASGFSAIAIAIVMLHPAQYIDAAQGQQAAPAEEKPGAEQYKPTLSLAPVNLDGWHILRAEVDAGNYVELCAQWRQQQRTTDVEPLPNDLKEQARGHCRILP</sequence>
<evidence type="ECO:0000313" key="1">
    <source>
        <dbReference type="EMBL" id="WGL16547.1"/>
    </source>
</evidence>
<dbReference type="EMBL" id="CP118605">
    <property type="protein sequence ID" value="WGL16547.1"/>
    <property type="molecule type" value="Genomic_DNA"/>
</dbReference>
<name>A0ABY8NFN3_9GAMM</name>
<keyword evidence="2" id="KW-1185">Reference proteome</keyword>